<accession>A0A1L9NRH4</accession>
<reference evidence="2 3" key="1">
    <citation type="submission" date="2016-10" db="EMBL/GenBank/DDBJ databases">
        <title>Genome sequence of Planktotalea frisia SH6-1.</title>
        <authorList>
            <person name="Poehlein A."/>
            <person name="Bakenhus I."/>
            <person name="Voget S."/>
            <person name="Brinkhoff T."/>
            <person name="Simon M."/>
        </authorList>
    </citation>
    <scope>NUCLEOTIDE SEQUENCE [LARGE SCALE GENOMIC DNA]</scope>
    <source>
        <strain evidence="2 3">SH6-1</strain>
    </source>
</reference>
<dbReference type="AlphaFoldDB" id="A0A1L9NRH4"/>
<proteinExistence type="predicted"/>
<organism evidence="2 3">
    <name type="scientific">Planktotalea frisia</name>
    <dbReference type="NCBI Taxonomy" id="696762"/>
    <lineage>
        <taxon>Bacteria</taxon>
        <taxon>Pseudomonadati</taxon>
        <taxon>Pseudomonadota</taxon>
        <taxon>Alphaproteobacteria</taxon>
        <taxon>Rhodobacterales</taxon>
        <taxon>Paracoccaceae</taxon>
        <taxon>Planktotalea</taxon>
    </lineage>
</organism>
<dbReference type="Gene3D" id="3.40.190.170">
    <property type="entry name" value="Bacterial extracellular solute-binding protein, family 7"/>
    <property type="match status" value="1"/>
</dbReference>
<dbReference type="EMBL" id="MLCB01000212">
    <property type="protein sequence ID" value="OJI91906.1"/>
    <property type="molecule type" value="Genomic_DNA"/>
</dbReference>
<evidence type="ECO:0000256" key="1">
    <source>
        <dbReference type="ARBA" id="ARBA00004196"/>
    </source>
</evidence>
<keyword evidence="3" id="KW-1185">Reference proteome</keyword>
<gene>
    <name evidence="2" type="ORF">PFRI_38770</name>
</gene>
<protein>
    <submittedName>
        <fullName evidence="2">Uncharacterized protein</fullName>
    </submittedName>
</protein>
<comment type="caution">
    <text evidence="2">The sequence shown here is derived from an EMBL/GenBank/DDBJ whole genome shotgun (WGS) entry which is preliminary data.</text>
</comment>
<dbReference type="GO" id="GO:0030313">
    <property type="term" value="C:cell envelope"/>
    <property type="evidence" value="ECO:0007669"/>
    <property type="project" value="UniProtKB-SubCell"/>
</dbReference>
<dbReference type="InterPro" id="IPR038404">
    <property type="entry name" value="TRAP_DctP_sf"/>
</dbReference>
<evidence type="ECO:0000313" key="3">
    <source>
        <dbReference type="Proteomes" id="UP000184514"/>
    </source>
</evidence>
<dbReference type="Proteomes" id="UP000184514">
    <property type="component" value="Unassembled WGS sequence"/>
</dbReference>
<comment type="subcellular location">
    <subcellularLocation>
        <location evidence="1">Cell envelope</location>
    </subcellularLocation>
</comment>
<evidence type="ECO:0000313" key="2">
    <source>
        <dbReference type="EMBL" id="OJI91906.1"/>
    </source>
</evidence>
<sequence length="274" mass="29935">MESLGKNPNLLFVGQKILVPCRNATPVVEVAEPANEPVASQPYTDQSAQFDLVTSGQVDATYVYNGYLADSHPLLQLPMIPLMGGSAEQTAVSLWNLHEKYLSTSNYFNEAQLLGFISAPDAHIWRDLDTPVMAGEDILQKNAYPVPYFDGLDTIGPRQVQAQNKEKYASGFDADGNALAFLMAHGAARGGARPKKGAPVPNRLQHGNASFGIVTIDGLPTVAPRFAPQLFAFTVLDRHATFPQISMVLPVLFKVRGKLPVKRCFDVSKRRITR</sequence>
<name>A0A1L9NRH4_9RHOB</name>